<reference evidence="5 7" key="1">
    <citation type="journal article" date="2008" name="Science">
        <title>The Physcomitrella genome reveals evolutionary insights into the conquest of land by plants.</title>
        <authorList>
            <person name="Rensing S."/>
            <person name="Lang D."/>
            <person name="Zimmer A."/>
            <person name="Terry A."/>
            <person name="Salamov A."/>
            <person name="Shapiro H."/>
            <person name="Nishiyama T."/>
            <person name="Perroud P.-F."/>
            <person name="Lindquist E."/>
            <person name="Kamisugi Y."/>
            <person name="Tanahashi T."/>
            <person name="Sakakibara K."/>
            <person name="Fujita T."/>
            <person name="Oishi K."/>
            <person name="Shin-I T."/>
            <person name="Kuroki Y."/>
            <person name="Toyoda A."/>
            <person name="Suzuki Y."/>
            <person name="Hashimoto A."/>
            <person name="Yamaguchi K."/>
            <person name="Sugano A."/>
            <person name="Kohara Y."/>
            <person name="Fujiyama A."/>
            <person name="Anterola A."/>
            <person name="Aoki S."/>
            <person name="Ashton N."/>
            <person name="Barbazuk W.B."/>
            <person name="Barker E."/>
            <person name="Bennetzen J."/>
            <person name="Bezanilla M."/>
            <person name="Blankenship R."/>
            <person name="Cho S.H."/>
            <person name="Dutcher S."/>
            <person name="Estelle M."/>
            <person name="Fawcett J.A."/>
            <person name="Gundlach H."/>
            <person name="Hanada K."/>
            <person name="Heyl A."/>
            <person name="Hicks K.A."/>
            <person name="Hugh J."/>
            <person name="Lohr M."/>
            <person name="Mayer K."/>
            <person name="Melkozernov A."/>
            <person name="Murata T."/>
            <person name="Nelson D."/>
            <person name="Pils B."/>
            <person name="Prigge M."/>
            <person name="Reiss B."/>
            <person name="Renner T."/>
            <person name="Rombauts S."/>
            <person name="Rushton P."/>
            <person name="Sanderfoot A."/>
            <person name="Schween G."/>
            <person name="Shiu S.-H."/>
            <person name="Stueber K."/>
            <person name="Theodoulou F.L."/>
            <person name="Tu H."/>
            <person name="Van de Peer Y."/>
            <person name="Verrier P.J."/>
            <person name="Waters E."/>
            <person name="Wood A."/>
            <person name="Yang L."/>
            <person name="Cove D."/>
            <person name="Cuming A."/>
            <person name="Hasebe M."/>
            <person name="Lucas S."/>
            <person name="Mishler D.B."/>
            <person name="Reski R."/>
            <person name="Grigoriev I."/>
            <person name="Quatrano R.S."/>
            <person name="Boore J.L."/>
        </authorList>
    </citation>
    <scope>NUCLEOTIDE SEQUENCE [LARGE SCALE GENOMIC DNA]</scope>
    <source>
        <strain evidence="6 7">cv. Gransden 2004</strain>
    </source>
</reference>
<dbReference type="GO" id="GO:0003677">
    <property type="term" value="F:DNA binding"/>
    <property type="evidence" value="ECO:0007669"/>
    <property type="project" value="InterPro"/>
</dbReference>
<dbReference type="InParanoid" id="A0A2K1KQH8"/>
<dbReference type="PANTHER" id="PTHR31744:SF221">
    <property type="entry name" value="NAC DOMAIN-CONTAINING PROTEIN 43-LIKE"/>
    <property type="match status" value="1"/>
</dbReference>
<evidence type="ECO:0000313" key="7">
    <source>
        <dbReference type="Proteomes" id="UP000006727"/>
    </source>
</evidence>
<protein>
    <recommendedName>
        <fullName evidence="4">NAC domain-containing protein</fullName>
    </recommendedName>
</protein>
<name>A0A2K1KQH8_PHYPA</name>
<proteinExistence type="predicted"/>
<dbReference type="EnsemblPlants" id="Pp3c4_29470V3.2">
    <property type="protein sequence ID" value="Pp3c4_29470V3.2"/>
    <property type="gene ID" value="Pp3c4_29470"/>
</dbReference>
<feature type="domain" description="NAC" evidence="4">
    <location>
        <begin position="1"/>
        <end position="118"/>
    </location>
</feature>
<dbReference type="Gramene" id="Pp3c4_29470V3.1">
    <property type="protein sequence ID" value="Pp3c4_29470V3.1"/>
    <property type="gene ID" value="Pp3c4_29470"/>
</dbReference>
<reference evidence="5 7" key="2">
    <citation type="journal article" date="2018" name="Plant J.">
        <title>The Physcomitrella patens chromosome-scale assembly reveals moss genome structure and evolution.</title>
        <authorList>
            <person name="Lang D."/>
            <person name="Ullrich K.K."/>
            <person name="Murat F."/>
            <person name="Fuchs J."/>
            <person name="Jenkins J."/>
            <person name="Haas F.B."/>
            <person name="Piednoel M."/>
            <person name="Gundlach H."/>
            <person name="Van Bel M."/>
            <person name="Meyberg R."/>
            <person name="Vives C."/>
            <person name="Morata J."/>
            <person name="Symeonidi A."/>
            <person name="Hiss M."/>
            <person name="Muchero W."/>
            <person name="Kamisugi Y."/>
            <person name="Saleh O."/>
            <person name="Blanc G."/>
            <person name="Decker E.L."/>
            <person name="van Gessel N."/>
            <person name="Grimwood J."/>
            <person name="Hayes R.D."/>
            <person name="Graham S.W."/>
            <person name="Gunter L.E."/>
            <person name="McDaniel S.F."/>
            <person name="Hoernstein S.N.W."/>
            <person name="Larsson A."/>
            <person name="Li F.W."/>
            <person name="Perroud P.F."/>
            <person name="Phillips J."/>
            <person name="Ranjan P."/>
            <person name="Rokshar D.S."/>
            <person name="Rothfels C.J."/>
            <person name="Schneider L."/>
            <person name="Shu S."/>
            <person name="Stevenson D.W."/>
            <person name="Thummler F."/>
            <person name="Tillich M."/>
            <person name="Villarreal Aguilar J.C."/>
            <person name="Widiez T."/>
            <person name="Wong G.K."/>
            <person name="Wymore A."/>
            <person name="Zhang Y."/>
            <person name="Zimmer A.D."/>
            <person name="Quatrano R.S."/>
            <person name="Mayer K.F.X."/>
            <person name="Goodstein D."/>
            <person name="Casacuberta J.M."/>
            <person name="Vandepoele K."/>
            <person name="Reski R."/>
            <person name="Cuming A.C."/>
            <person name="Tuskan G.A."/>
            <person name="Maumus F."/>
            <person name="Salse J."/>
            <person name="Schmutz J."/>
            <person name="Rensing S.A."/>
        </authorList>
    </citation>
    <scope>NUCLEOTIDE SEQUENCE [LARGE SCALE GENOMIC DNA]</scope>
    <source>
        <strain evidence="6 7">cv. Gransden 2004</strain>
    </source>
</reference>
<evidence type="ECO:0000313" key="6">
    <source>
        <dbReference type="EnsemblPlants" id="Pp3c4_29470V3.1"/>
    </source>
</evidence>
<dbReference type="Pfam" id="PF02365">
    <property type="entry name" value="NAM"/>
    <property type="match status" value="1"/>
</dbReference>
<dbReference type="GO" id="GO:0006355">
    <property type="term" value="P:regulation of DNA-templated transcription"/>
    <property type="evidence" value="ECO:0007669"/>
    <property type="project" value="InterPro"/>
</dbReference>
<keyword evidence="2" id="KW-0804">Transcription</keyword>
<dbReference type="EnsemblPlants" id="Pp3c4_29470V3.1">
    <property type="protein sequence ID" value="Pp3c4_29470V3.1"/>
    <property type="gene ID" value="Pp3c4_29470"/>
</dbReference>
<accession>A0A2K1KQH8</accession>
<dbReference type="SUPFAM" id="SSF101941">
    <property type="entry name" value="NAC domain"/>
    <property type="match status" value="1"/>
</dbReference>
<dbReference type="Gramene" id="Pp3c4_29470V3.2">
    <property type="protein sequence ID" value="Pp3c4_29470V3.2"/>
    <property type="gene ID" value="Pp3c4_29470"/>
</dbReference>
<dbReference type="InterPro" id="IPR003441">
    <property type="entry name" value="NAC-dom"/>
</dbReference>
<gene>
    <name evidence="5" type="ORF">PHYPA_006908</name>
</gene>
<dbReference type="PANTHER" id="PTHR31744">
    <property type="entry name" value="PROTEIN CUP-SHAPED COTYLEDON 2-RELATED"/>
    <property type="match status" value="1"/>
</dbReference>
<keyword evidence="3" id="KW-0539">Nucleus</keyword>
<evidence type="ECO:0000256" key="1">
    <source>
        <dbReference type="ARBA" id="ARBA00023015"/>
    </source>
</evidence>
<dbReference type="PROSITE" id="PS51005">
    <property type="entry name" value="NAC"/>
    <property type="match status" value="1"/>
</dbReference>
<dbReference type="PaxDb" id="3218-PP1S102_187V6.1"/>
<dbReference type="Gene3D" id="2.170.150.80">
    <property type="entry name" value="NAC domain"/>
    <property type="match status" value="1"/>
</dbReference>
<keyword evidence="7" id="KW-1185">Reference proteome</keyword>
<sequence>MSGVCRIGDVTTEDQSDWYFFSHKDKKYPCGNRANRATAGGFWKATGRNKPIHLQRNMIDGAPGVVPNYGSGGWVVCRVFRKTKNINANSLDTYCSFKECQQVEIGMLQPEVVSLRKQEIYLDREVGSISITSQLHHPFNFTCKLEINVEDDNTTVHNSFKSNLHHLHRPHEAGKDHSPAPSSSTTLWNLPQGSRINAQNGGTYSSVPGFLGCDSSPTDLHDVGSSVRSTADCLLASYQETKVDVWNYGRNSHNVQSINVYVLNWTSCLKGHIDQHQPHRCYSGETIWPKMIQGDPAAVRRRKPISRHATKRSHIQITTSSNAAIFALVNRRYPMRCRTSIVAVETAITQERIRGTYHSHHNGV</sequence>
<evidence type="ECO:0000256" key="3">
    <source>
        <dbReference type="ARBA" id="ARBA00023242"/>
    </source>
</evidence>
<dbReference type="EMBL" id="ABEU02000004">
    <property type="protein sequence ID" value="PNR56011.1"/>
    <property type="molecule type" value="Genomic_DNA"/>
</dbReference>
<evidence type="ECO:0000259" key="4">
    <source>
        <dbReference type="PROSITE" id="PS51005"/>
    </source>
</evidence>
<dbReference type="InterPro" id="IPR036093">
    <property type="entry name" value="NAC_dom_sf"/>
</dbReference>
<reference evidence="6" key="3">
    <citation type="submission" date="2020-12" db="UniProtKB">
        <authorList>
            <consortium name="EnsemblPlants"/>
        </authorList>
    </citation>
    <scope>IDENTIFICATION</scope>
</reference>
<dbReference type="AlphaFoldDB" id="A0A2K1KQH8"/>
<evidence type="ECO:0000256" key="2">
    <source>
        <dbReference type="ARBA" id="ARBA00023163"/>
    </source>
</evidence>
<organism evidence="5">
    <name type="scientific">Physcomitrium patens</name>
    <name type="common">Spreading-leaved earth moss</name>
    <name type="synonym">Physcomitrella patens</name>
    <dbReference type="NCBI Taxonomy" id="3218"/>
    <lineage>
        <taxon>Eukaryota</taxon>
        <taxon>Viridiplantae</taxon>
        <taxon>Streptophyta</taxon>
        <taxon>Embryophyta</taxon>
        <taxon>Bryophyta</taxon>
        <taxon>Bryophytina</taxon>
        <taxon>Bryopsida</taxon>
        <taxon>Funariidae</taxon>
        <taxon>Funariales</taxon>
        <taxon>Funariaceae</taxon>
        <taxon>Physcomitrium</taxon>
    </lineage>
</organism>
<dbReference type="Proteomes" id="UP000006727">
    <property type="component" value="Chromosome 4"/>
</dbReference>
<keyword evidence="1" id="KW-0805">Transcription regulation</keyword>
<evidence type="ECO:0000313" key="5">
    <source>
        <dbReference type="EMBL" id="PNR56011.1"/>
    </source>
</evidence>